<protein>
    <submittedName>
        <fullName evidence="5">LacI family DNA-binding transcriptional regulator</fullName>
    </submittedName>
</protein>
<dbReference type="RefSeq" id="WP_055472467.1">
    <property type="nucleotide sequence ID" value="NZ_JBIRWE010000008.1"/>
</dbReference>
<reference evidence="5 6" key="1">
    <citation type="submission" date="2024-10" db="EMBL/GenBank/DDBJ databases">
        <title>The Natural Products Discovery Center: Release of the First 8490 Sequenced Strains for Exploring Actinobacteria Biosynthetic Diversity.</title>
        <authorList>
            <person name="Kalkreuter E."/>
            <person name="Kautsar S.A."/>
            <person name="Yang D."/>
            <person name="Bader C.D."/>
            <person name="Teijaro C.N."/>
            <person name="Fluegel L."/>
            <person name="Davis C.M."/>
            <person name="Simpson J.R."/>
            <person name="Lauterbach L."/>
            <person name="Steele A.D."/>
            <person name="Gui C."/>
            <person name="Meng S."/>
            <person name="Li G."/>
            <person name="Viehrig K."/>
            <person name="Ye F."/>
            <person name="Su P."/>
            <person name="Kiefer A.F."/>
            <person name="Nichols A."/>
            <person name="Cepeda A.J."/>
            <person name="Yan W."/>
            <person name="Fan B."/>
            <person name="Jiang Y."/>
            <person name="Adhikari A."/>
            <person name="Zheng C.-J."/>
            <person name="Schuster L."/>
            <person name="Cowan T.M."/>
            <person name="Smanski M.J."/>
            <person name="Chevrette M.G."/>
            <person name="De Carvalho L.P.S."/>
            <person name="Shen B."/>
        </authorList>
    </citation>
    <scope>NUCLEOTIDE SEQUENCE [LARGE SCALE GENOMIC DNA]</scope>
    <source>
        <strain evidence="5 6">NPDC020327</strain>
    </source>
</reference>
<evidence type="ECO:0000313" key="5">
    <source>
        <dbReference type="EMBL" id="MFI1966364.1"/>
    </source>
</evidence>
<dbReference type="PANTHER" id="PTHR30146">
    <property type="entry name" value="LACI-RELATED TRANSCRIPTIONAL REPRESSOR"/>
    <property type="match status" value="1"/>
</dbReference>
<feature type="domain" description="HTH lacI-type" evidence="4">
    <location>
        <begin position="8"/>
        <end position="62"/>
    </location>
</feature>
<dbReference type="PANTHER" id="PTHR30146:SF155">
    <property type="entry name" value="ALANINE RACEMASE"/>
    <property type="match status" value="1"/>
</dbReference>
<organism evidence="5 6">
    <name type="scientific">Streptomyces pathocidini</name>
    <dbReference type="NCBI Taxonomy" id="1650571"/>
    <lineage>
        <taxon>Bacteria</taxon>
        <taxon>Bacillati</taxon>
        <taxon>Actinomycetota</taxon>
        <taxon>Actinomycetes</taxon>
        <taxon>Kitasatosporales</taxon>
        <taxon>Streptomycetaceae</taxon>
        <taxon>Streptomyces</taxon>
    </lineage>
</organism>
<dbReference type="CDD" id="cd01392">
    <property type="entry name" value="HTH_LacI"/>
    <property type="match status" value="1"/>
</dbReference>
<dbReference type="PROSITE" id="PS50932">
    <property type="entry name" value="HTH_LACI_2"/>
    <property type="match status" value="1"/>
</dbReference>
<keyword evidence="6" id="KW-1185">Reference proteome</keyword>
<sequence>MGRQAHRPTIKDVAALAGVSTAAVSKAVNRSGRISEETRRRVLAAADELGWSPSSAASALKNARTRTVALIVRRETDVLGSDPHFTELIDGVESELAPRGYGLLLHLTGAAGTGETEAYRRFAQEGRVDGFLLTESRIGDPRFALLRELGKPAVLLGKAACTDPVEQVVLPEPHAGVTGTVEHLVRLGHRRIAYVSGPDDRVHSAFRAAAFHEALAAAGLTAEVFPGDFTEHGAVRATEQLLARTPRPTAAVYANDSMAVCGMSTAQRLGVRVPQDLSVIGYDDLPLSRWVHPRLTTVDQCVKDAGASAARRLLQLCGEELPDRPLARAPRLVVRESTATAPPPD</sequence>
<keyword evidence="2 5" id="KW-0238">DNA-binding</keyword>
<accession>A0ABW7UUT9</accession>
<dbReference type="InterPro" id="IPR000843">
    <property type="entry name" value="HTH_LacI"/>
</dbReference>
<dbReference type="CDD" id="cd06267">
    <property type="entry name" value="PBP1_LacI_sugar_binding-like"/>
    <property type="match status" value="1"/>
</dbReference>
<name>A0ABW7UUT9_9ACTN</name>
<dbReference type="Gene3D" id="3.40.50.2300">
    <property type="match status" value="2"/>
</dbReference>
<dbReference type="GO" id="GO:0003677">
    <property type="term" value="F:DNA binding"/>
    <property type="evidence" value="ECO:0007669"/>
    <property type="project" value="UniProtKB-KW"/>
</dbReference>
<dbReference type="PROSITE" id="PS00356">
    <property type="entry name" value="HTH_LACI_1"/>
    <property type="match status" value="1"/>
</dbReference>
<dbReference type="InterPro" id="IPR010982">
    <property type="entry name" value="Lambda_DNA-bd_dom_sf"/>
</dbReference>
<evidence type="ECO:0000256" key="1">
    <source>
        <dbReference type="ARBA" id="ARBA00023015"/>
    </source>
</evidence>
<dbReference type="InterPro" id="IPR046335">
    <property type="entry name" value="LacI/GalR-like_sensor"/>
</dbReference>
<proteinExistence type="predicted"/>
<dbReference type="Pfam" id="PF00356">
    <property type="entry name" value="LacI"/>
    <property type="match status" value="1"/>
</dbReference>
<evidence type="ECO:0000256" key="2">
    <source>
        <dbReference type="ARBA" id="ARBA00023125"/>
    </source>
</evidence>
<dbReference type="Proteomes" id="UP001611548">
    <property type="component" value="Unassembled WGS sequence"/>
</dbReference>
<evidence type="ECO:0000313" key="6">
    <source>
        <dbReference type="Proteomes" id="UP001611548"/>
    </source>
</evidence>
<dbReference type="EMBL" id="JBIRWE010000008">
    <property type="protein sequence ID" value="MFI1966364.1"/>
    <property type="molecule type" value="Genomic_DNA"/>
</dbReference>
<dbReference type="InterPro" id="IPR028082">
    <property type="entry name" value="Peripla_BP_I"/>
</dbReference>
<dbReference type="SUPFAM" id="SSF53822">
    <property type="entry name" value="Periplasmic binding protein-like I"/>
    <property type="match status" value="1"/>
</dbReference>
<evidence type="ECO:0000256" key="3">
    <source>
        <dbReference type="ARBA" id="ARBA00023163"/>
    </source>
</evidence>
<dbReference type="Pfam" id="PF13377">
    <property type="entry name" value="Peripla_BP_3"/>
    <property type="match status" value="1"/>
</dbReference>
<keyword evidence="1" id="KW-0805">Transcription regulation</keyword>
<keyword evidence="3" id="KW-0804">Transcription</keyword>
<dbReference type="SUPFAM" id="SSF47413">
    <property type="entry name" value="lambda repressor-like DNA-binding domains"/>
    <property type="match status" value="1"/>
</dbReference>
<evidence type="ECO:0000259" key="4">
    <source>
        <dbReference type="PROSITE" id="PS50932"/>
    </source>
</evidence>
<gene>
    <name evidence="5" type="ORF">ACH429_20025</name>
</gene>
<dbReference type="SMART" id="SM00354">
    <property type="entry name" value="HTH_LACI"/>
    <property type="match status" value="1"/>
</dbReference>
<comment type="caution">
    <text evidence="5">The sequence shown here is derived from an EMBL/GenBank/DDBJ whole genome shotgun (WGS) entry which is preliminary data.</text>
</comment>
<dbReference type="Gene3D" id="1.10.260.40">
    <property type="entry name" value="lambda repressor-like DNA-binding domains"/>
    <property type="match status" value="1"/>
</dbReference>